<dbReference type="InterPro" id="IPR006212">
    <property type="entry name" value="Furin_repeat"/>
</dbReference>
<name>Q232C7_TETTS</name>
<proteinExistence type="predicted"/>
<feature type="domain" description="EGF-like" evidence="4">
    <location>
        <begin position="194"/>
        <end position="228"/>
    </location>
</feature>
<dbReference type="PANTHER" id="PTHR23275">
    <property type="entry name" value="CABRIOLET.-RELATED"/>
    <property type="match status" value="1"/>
</dbReference>
<feature type="domain" description="EGF-like" evidence="4">
    <location>
        <begin position="660"/>
        <end position="693"/>
    </location>
</feature>
<feature type="domain" description="EGF-like" evidence="4">
    <location>
        <begin position="487"/>
        <end position="521"/>
    </location>
</feature>
<feature type="chain" id="PRO_5004201272" description="EGF-like domain-containing protein" evidence="3">
    <location>
        <begin position="22"/>
        <end position="1577"/>
    </location>
</feature>
<dbReference type="InterPro" id="IPR052798">
    <property type="entry name" value="Giardia_VSA"/>
</dbReference>
<feature type="domain" description="EGF-like" evidence="4">
    <location>
        <begin position="762"/>
        <end position="796"/>
    </location>
</feature>
<keyword evidence="2" id="KW-0472">Membrane</keyword>
<feature type="signal peptide" evidence="3">
    <location>
        <begin position="1"/>
        <end position="21"/>
    </location>
</feature>
<feature type="transmembrane region" description="Helical" evidence="2">
    <location>
        <begin position="978"/>
        <end position="998"/>
    </location>
</feature>
<dbReference type="PANTHER" id="PTHR23275:SF100">
    <property type="entry name" value="EGF-LIKE DOMAIN-CONTAINING PROTEIN"/>
    <property type="match status" value="1"/>
</dbReference>
<dbReference type="RefSeq" id="XP_001011730.2">
    <property type="nucleotide sequence ID" value="XM_001011730.2"/>
</dbReference>
<protein>
    <recommendedName>
        <fullName evidence="4">EGF-like domain-containing protein</fullName>
    </recommendedName>
</protein>
<organism evidence="5 6">
    <name type="scientific">Tetrahymena thermophila (strain SB210)</name>
    <dbReference type="NCBI Taxonomy" id="312017"/>
    <lineage>
        <taxon>Eukaryota</taxon>
        <taxon>Sar</taxon>
        <taxon>Alveolata</taxon>
        <taxon>Ciliophora</taxon>
        <taxon>Intramacronucleata</taxon>
        <taxon>Oligohymenophorea</taxon>
        <taxon>Hymenostomatida</taxon>
        <taxon>Tetrahymenina</taxon>
        <taxon>Tetrahymenidae</taxon>
        <taxon>Tetrahymena</taxon>
    </lineage>
</organism>
<dbReference type="HOGENOM" id="CLU_244588_0_0_1"/>
<keyword evidence="3" id="KW-0732">Signal</keyword>
<feature type="transmembrane region" description="Helical" evidence="2">
    <location>
        <begin position="1387"/>
        <end position="1409"/>
    </location>
</feature>
<evidence type="ECO:0000313" key="5">
    <source>
        <dbReference type="EMBL" id="EAR91485.2"/>
    </source>
</evidence>
<feature type="transmembrane region" description="Helical" evidence="2">
    <location>
        <begin position="1057"/>
        <end position="1078"/>
    </location>
</feature>
<feature type="domain" description="EGF-like" evidence="4">
    <location>
        <begin position="232"/>
        <end position="264"/>
    </location>
</feature>
<dbReference type="InterPro" id="IPR000742">
    <property type="entry name" value="EGF"/>
</dbReference>
<feature type="region of interest" description="Disordered" evidence="1">
    <location>
        <begin position="1518"/>
        <end position="1539"/>
    </location>
</feature>
<sequence>MDNKYATILFIFLEIFTKVASQVSIIQKDFPSQQSCLSGTNGTWYSLDDGQAITNCNTSCYLNGDPTSQFGLVIDTRLTVSGNIVYSYNIGSFIQYAVVGVDILYYIDNGAYLKIDINSQVSQTFNPGSQSLYDDVNTLVCNGKQQYIQKASISLNRGQNQLTNNNLIITFSKIITSNPNTSILGIKSISIWLSCSINCKICTNQLNCQSCKNDFKLSTLPSGQIVCQQTQGCSNNCYLCAVSQSENICVQCKPGYQLSNNTCVLSSNLFICGQDQYFDYPYCQPYSFNCALYDSASQTYGNCSGQENLSQYKCPYYQFVLIYPDNNHSSYRCGCMTSNCFDCYPYGFCNSCEFGYSLSPTNTCGSVCNSNQYLNSNSICTGCGQNCIKCNQNGCLQCANSSYYIDPINQQNCLQCQIANCSICSSNGKCSICNSGYQLSQDFLSCQLPCTSPNCATCLQGSSTNCQTCISQYVVNPSTNQCISINSCIVANCQACVSQNPLACSTCSPNLSLNSNQSQCLPCSVANCSQCLSSNYQQCQKCVTGYYLSADQSQCNLCAVNNCATCQDNNYLLCKTCQSNYYISVDQKSCVACAVSNCNLCGTNLYECQSCNNNFYLTANKSQCLPCQVNNCQQCIGSYDKCQVCQNNYFLKADQSQCLPCSVNNCQQCIGSYSKCQSCQNNFYLTADQSQCLPCQVNNCQQCLGSYNKCQNCQNNFYLTADQLQCLTCQVNNCQQCDGAYNRCLKCFNNFLPNSDNTDCQICQVKNCQQCSSYNYNICQQCQQNYYLNSSQTQCQPCGVQNCKQCLANNYQACQICNNGYQISSDQLQCTLIIIPTPQQNSFQIKQQLLDNGYNITLNFQYQLQQNSLAQSQLLSIFSISISGFTQNQYTMTLQQQSNSTIIILINPSINIKNSKINVTIIDKSFSYQNSISVVTQTQDLIPYVYLSQSQVQAAQQIASVGQGISTSLISSIVPSVFFGNFYIVCNTLDITGFLYYLMFLNIRFPLNIMKFYELFKNFNFPFVPNLFSFIVDPNYYQESPPKFMEMNTDNYFLNNSGQYFTIYLAGFGLYLLAKIFAKTSIKYINSYCQRAIKETWEYGAIIDLSWSFYIYLVVGILIQFKTYNFDDKNSYVVNYTFHSLCFIIFFGIPFLYLYKIYKNQNISIDKDFQTKYSSLINGLKLPEISSYDKPLKENEVVDLQNDDFQTKSVKNENQFEVKNLAQIFNQKISEVPEELQTIELNNGKRYYTRNQTLRRKRTRFTAISPSLSEIRLKSFSSSLTNLLEGKKTIREQLIFKFSKYYNVVLYFRKILFCMVISFMYDYTYIQISFICVLNIFIIIYLSVVTPFKSNFENVQFIIQEVLMIAIQICASLLVKDSQDENEDTRMKIGWIIVAISGFLIAYFTIFIIKDLIVSIYQLVKSLVMYIKNKKSKSQVQPAILESSPVQLNKNMDQNIVNNNNLDKNLDNKEEIQSISIIYQTPNVQGEQQINSQKQINWQINRRKRNSVFSQSIYKSSHSLQSTQPSSKNIQKVEQQQSETNIYNINQNLDSTNRKRKSKYYFDSQQIIFNPDTERKE</sequence>
<evidence type="ECO:0000256" key="1">
    <source>
        <dbReference type="SAM" id="MobiDB-lite"/>
    </source>
</evidence>
<dbReference type="EMBL" id="GG662781">
    <property type="protein sequence ID" value="EAR91485.2"/>
    <property type="molecule type" value="Genomic_DNA"/>
</dbReference>
<dbReference type="KEGG" id="tet:TTHERM_00598660"/>
<feature type="transmembrane region" description="Helical" evidence="2">
    <location>
        <begin position="1099"/>
        <end position="1121"/>
    </location>
</feature>
<dbReference type="Proteomes" id="UP000009168">
    <property type="component" value="Unassembled WGS sequence"/>
</dbReference>
<evidence type="ECO:0000259" key="4">
    <source>
        <dbReference type="SMART" id="SM00181"/>
    </source>
</evidence>
<keyword evidence="2" id="KW-1133">Transmembrane helix</keyword>
<accession>Q232C7</accession>
<dbReference type="InterPro" id="IPR009030">
    <property type="entry name" value="Growth_fac_rcpt_cys_sf"/>
</dbReference>
<feature type="domain" description="EGF-like" evidence="4">
    <location>
        <begin position="592"/>
        <end position="625"/>
    </location>
</feature>
<dbReference type="InParanoid" id="Q232C7"/>
<keyword evidence="2" id="KW-0812">Transmembrane</keyword>
<dbReference type="SMART" id="SM00261">
    <property type="entry name" value="FU"/>
    <property type="match status" value="7"/>
</dbReference>
<evidence type="ECO:0000256" key="2">
    <source>
        <dbReference type="SAM" id="Phobius"/>
    </source>
</evidence>
<feature type="domain" description="EGF-like" evidence="4">
    <location>
        <begin position="626"/>
        <end position="659"/>
    </location>
</feature>
<evidence type="ECO:0000256" key="3">
    <source>
        <dbReference type="SAM" id="SignalP"/>
    </source>
</evidence>
<reference evidence="6" key="1">
    <citation type="journal article" date="2006" name="PLoS Biol.">
        <title>Macronuclear genome sequence of the ciliate Tetrahymena thermophila, a model eukaryote.</title>
        <authorList>
            <person name="Eisen J.A."/>
            <person name="Coyne R.S."/>
            <person name="Wu M."/>
            <person name="Wu D."/>
            <person name="Thiagarajan M."/>
            <person name="Wortman J.R."/>
            <person name="Badger J.H."/>
            <person name="Ren Q."/>
            <person name="Amedeo P."/>
            <person name="Jones K.M."/>
            <person name="Tallon L.J."/>
            <person name="Delcher A.L."/>
            <person name="Salzberg S.L."/>
            <person name="Silva J.C."/>
            <person name="Haas B.J."/>
            <person name="Majoros W.H."/>
            <person name="Farzad M."/>
            <person name="Carlton J.M."/>
            <person name="Smith R.K. Jr."/>
            <person name="Garg J."/>
            <person name="Pearlman R.E."/>
            <person name="Karrer K.M."/>
            <person name="Sun L."/>
            <person name="Manning G."/>
            <person name="Elde N.C."/>
            <person name="Turkewitz A.P."/>
            <person name="Asai D.J."/>
            <person name="Wilkes D.E."/>
            <person name="Wang Y."/>
            <person name="Cai H."/>
            <person name="Collins K."/>
            <person name="Stewart B.A."/>
            <person name="Lee S.R."/>
            <person name="Wilamowska K."/>
            <person name="Weinberg Z."/>
            <person name="Ruzzo W.L."/>
            <person name="Wloga D."/>
            <person name="Gaertig J."/>
            <person name="Frankel J."/>
            <person name="Tsao C.-C."/>
            <person name="Gorovsky M.A."/>
            <person name="Keeling P.J."/>
            <person name="Waller R.F."/>
            <person name="Patron N.J."/>
            <person name="Cherry J.M."/>
            <person name="Stover N.A."/>
            <person name="Krieger C.J."/>
            <person name="del Toro C."/>
            <person name="Ryder H.F."/>
            <person name="Williamson S.C."/>
            <person name="Barbeau R.A."/>
            <person name="Hamilton E.P."/>
            <person name="Orias E."/>
        </authorList>
    </citation>
    <scope>NUCLEOTIDE SEQUENCE [LARGE SCALE GENOMIC DNA]</scope>
    <source>
        <strain evidence="6">SB210</strain>
    </source>
</reference>
<evidence type="ECO:0000313" key="6">
    <source>
        <dbReference type="Proteomes" id="UP000009168"/>
    </source>
</evidence>
<feature type="domain" description="EGF-like" evidence="4">
    <location>
        <begin position="522"/>
        <end position="556"/>
    </location>
</feature>
<feature type="domain" description="EGF-like" evidence="4">
    <location>
        <begin position="694"/>
        <end position="727"/>
    </location>
</feature>
<feature type="domain" description="EGF-like" evidence="4">
    <location>
        <begin position="797"/>
        <end position="831"/>
    </location>
</feature>
<feature type="compositionally biased region" description="Polar residues" evidence="1">
    <location>
        <begin position="1528"/>
        <end position="1539"/>
    </location>
</feature>
<keyword evidence="6" id="KW-1185">Reference proteome</keyword>
<feature type="domain" description="EGF-like" evidence="4">
    <location>
        <begin position="557"/>
        <end position="591"/>
    </location>
</feature>
<feature type="compositionally biased region" description="Low complexity" evidence="1">
    <location>
        <begin position="1518"/>
        <end position="1527"/>
    </location>
</feature>
<feature type="transmembrane region" description="Helical" evidence="2">
    <location>
        <begin position="1357"/>
        <end position="1375"/>
    </location>
</feature>
<feature type="domain" description="EGF-like" evidence="4">
    <location>
        <begin position="415"/>
        <end position="447"/>
    </location>
</feature>
<dbReference type="GeneID" id="7834118"/>
<dbReference type="SUPFAM" id="SSF57184">
    <property type="entry name" value="Growth factor receptor domain"/>
    <property type="match status" value="5"/>
</dbReference>
<dbReference type="SMART" id="SM00181">
    <property type="entry name" value="EGF"/>
    <property type="match status" value="13"/>
</dbReference>
<feature type="domain" description="EGF-like" evidence="4">
    <location>
        <begin position="449"/>
        <end position="483"/>
    </location>
</feature>
<dbReference type="OrthoDB" id="4405280at2759"/>
<feature type="transmembrane region" description="Helical" evidence="2">
    <location>
        <begin position="1019"/>
        <end position="1037"/>
    </location>
</feature>
<feature type="transmembrane region" description="Helical" evidence="2">
    <location>
        <begin position="1325"/>
        <end position="1345"/>
    </location>
</feature>
<feature type="transmembrane region" description="Helical" evidence="2">
    <location>
        <begin position="1133"/>
        <end position="1155"/>
    </location>
</feature>
<gene>
    <name evidence="5" type="ORF">TTHERM_00598660</name>
</gene>